<proteinExistence type="predicted"/>
<dbReference type="EMBL" id="CAXIPU020000424">
    <property type="protein sequence ID" value="CAL1671797.1"/>
    <property type="molecule type" value="Genomic_DNA"/>
</dbReference>
<sequence>MMEGDKNDREDGNQFGNKYGAVINKKIYIIVRTQTETQEEGQTATIAMWHIKERGIGLKVSVYLKNIMRLERYDTAIAIEKMSADTIKELELFDRTEMLKFIKEGEKYRDYFDKYYICSCEFRISTGHKILPQ</sequence>
<comment type="caution">
    <text evidence="1">The sequence shown here is derived from an EMBL/GenBank/DDBJ whole genome shotgun (WGS) entry which is preliminary data.</text>
</comment>
<evidence type="ECO:0000313" key="1">
    <source>
        <dbReference type="EMBL" id="CAL1671797.1"/>
    </source>
</evidence>
<evidence type="ECO:0000313" key="2">
    <source>
        <dbReference type="Proteomes" id="UP001497644"/>
    </source>
</evidence>
<dbReference type="AlphaFoldDB" id="A0AAV2MX47"/>
<reference evidence="1" key="1">
    <citation type="submission" date="2024-04" db="EMBL/GenBank/DDBJ databases">
        <authorList>
            <consortium name="Molecular Ecology Group"/>
        </authorList>
    </citation>
    <scope>NUCLEOTIDE SEQUENCE</scope>
</reference>
<dbReference type="Proteomes" id="UP001497644">
    <property type="component" value="Unassembled WGS sequence"/>
</dbReference>
<keyword evidence="2" id="KW-1185">Reference proteome</keyword>
<gene>
    <name evidence="1" type="ORF">LPLAT_LOCUS5221</name>
</gene>
<name>A0AAV2MX47_9HYME</name>
<protein>
    <submittedName>
        <fullName evidence="1">Uncharacterized protein</fullName>
    </submittedName>
</protein>
<organism evidence="1 2">
    <name type="scientific">Lasius platythorax</name>
    <dbReference type="NCBI Taxonomy" id="488582"/>
    <lineage>
        <taxon>Eukaryota</taxon>
        <taxon>Metazoa</taxon>
        <taxon>Ecdysozoa</taxon>
        <taxon>Arthropoda</taxon>
        <taxon>Hexapoda</taxon>
        <taxon>Insecta</taxon>
        <taxon>Pterygota</taxon>
        <taxon>Neoptera</taxon>
        <taxon>Endopterygota</taxon>
        <taxon>Hymenoptera</taxon>
        <taxon>Apocrita</taxon>
        <taxon>Aculeata</taxon>
        <taxon>Formicoidea</taxon>
        <taxon>Formicidae</taxon>
        <taxon>Formicinae</taxon>
        <taxon>Lasius</taxon>
        <taxon>Lasius</taxon>
    </lineage>
</organism>
<accession>A0AAV2MX47</accession>